<dbReference type="InterPro" id="IPR051207">
    <property type="entry name" value="ComplexI_NDUFA9_subunit"/>
</dbReference>
<accession>A0A6J7E8C0</accession>
<dbReference type="AlphaFoldDB" id="A0A6J7E8C0"/>
<dbReference type="SUPFAM" id="SSF55961">
    <property type="entry name" value="Bet v1-like"/>
    <property type="match status" value="1"/>
</dbReference>
<sequence length="478" mass="51905">MSKTVLVTGASGYVGGRLVPALLKEGVSIRCLARTPAKLDVAPWRGDVEVVEGEVGGDLKSAMQGIDTAIYLVHSIGQGENWAADEQRDAKNFATAAQEAGVKRIIYLGGLGQDTDELSVHLLSRHRVGELLKESGAEVVEFRAGVIIGSGSASFEMLRYLVEVLPVMVTPRWVSTKCQPLSIQDVISYLVEAVLADDDIAGIYEIGGPDVVSYAEMMTLYADVAGLPRRRLITVPFLTPGLSSHWVGLVTPVPVPLARELVESLVNEVTVASNMAKETFQTTPMPLELAISKAVAATEENRVPTTFSDADLVHFARTATDPEWSGGTVLKDVRTMTTSASAADIYNAVISIGGHKGWYSGEILWRIRGLLDQLVGGPGLRRGRKEKLSIGEPLDFWRVEDMIVNRRFRLHAEMRMPGDAWLTWDIEEGTGGSTITQTALFRPHGLSGRLYWYSVAPFHGFVFPGMLKGIIADAKQSS</sequence>
<name>A0A6J7E8C0_9ZZZZ</name>
<dbReference type="InterPro" id="IPR036291">
    <property type="entry name" value="NAD(P)-bd_dom_sf"/>
</dbReference>
<dbReference type="InterPro" id="IPR016040">
    <property type="entry name" value="NAD(P)-bd_dom"/>
</dbReference>
<evidence type="ECO:0000313" key="3">
    <source>
        <dbReference type="EMBL" id="CAB4879382.1"/>
    </source>
</evidence>
<proteinExistence type="predicted"/>
<dbReference type="PANTHER" id="PTHR12126:SF11">
    <property type="entry name" value="NADH DEHYDROGENASE [UBIQUINONE] 1 ALPHA SUBCOMPLEX SUBUNIT 9, MITOCHONDRIAL"/>
    <property type="match status" value="1"/>
</dbReference>
<dbReference type="SUPFAM" id="SSF51735">
    <property type="entry name" value="NAD(P)-binding Rossmann-fold domains"/>
    <property type="match status" value="1"/>
</dbReference>
<evidence type="ECO:0000259" key="1">
    <source>
        <dbReference type="Pfam" id="PF13460"/>
    </source>
</evidence>
<feature type="domain" description="NAD(P)-binding" evidence="1">
    <location>
        <begin position="9"/>
        <end position="131"/>
    </location>
</feature>
<dbReference type="Pfam" id="PF13460">
    <property type="entry name" value="NAD_binding_10"/>
    <property type="match status" value="1"/>
</dbReference>
<gene>
    <name evidence="2" type="ORF">UFOPK3164_01469</name>
    <name evidence="3" type="ORF">UFOPK3427_01381</name>
    <name evidence="4" type="ORF">UFOPK4112_00920</name>
</gene>
<evidence type="ECO:0000313" key="2">
    <source>
        <dbReference type="EMBL" id="CAB4833464.1"/>
    </source>
</evidence>
<dbReference type="EMBL" id="CAFABE010000092">
    <property type="protein sequence ID" value="CAB4833464.1"/>
    <property type="molecule type" value="Genomic_DNA"/>
</dbReference>
<organism evidence="3">
    <name type="scientific">freshwater metagenome</name>
    <dbReference type="NCBI Taxonomy" id="449393"/>
    <lineage>
        <taxon>unclassified sequences</taxon>
        <taxon>metagenomes</taxon>
        <taxon>ecological metagenomes</taxon>
    </lineage>
</organism>
<reference evidence="3" key="1">
    <citation type="submission" date="2020-05" db="EMBL/GenBank/DDBJ databases">
        <authorList>
            <person name="Chiriac C."/>
            <person name="Salcher M."/>
            <person name="Ghai R."/>
            <person name="Kavagutti S V."/>
        </authorList>
    </citation>
    <scope>NUCLEOTIDE SEQUENCE</scope>
</reference>
<dbReference type="Gene3D" id="3.40.50.720">
    <property type="entry name" value="NAD(P)-binding Rossmann-like Domain"/>
    <property type="match status" value="1"/>
</dbReference>
<dbReference type="GO" id="GO:0044877">
    <property type="term" value="F:protein-containing complex binding"/>
    <property type="evidence" value="ECO:0007669"/>
    <property type="project" value="TreeGrafter"/>
</dbReference>
<protein>
    <submittedName>
        <fullName evidence="3">Unannotated protein</fullName>
    </submittedName>
</protein>
<dbReference type="PANTHER" id="PTHR12126">
    <property type="entry name" value="NADH-UBIQUINONE OXIDOREDUCTASE 39 KDA SUBUNIT-RELATED"/>
    <property type="match status" value="1"/>
</dbReference>
<dbReference type="Pfam" id="PF11066">
    <property type="entry name" value="DUF2867"/>
    <property type="match status" value="1"/>
</dbReference>
<dbReference type="EMBL" id="CAFBPM010000007">
    <property type="protein sequence ID" value="CAB5021047.1"/>
    <property type="molecule type" value="Genomic_DNA"/>
</dbReference>
<dbReference type="InterPro" id="IPR021295">
    <property type="entry name" value="DUF2867"/>
</dbReference>
<dbReference type="EMBL" id="CAFBLT010000001">
    <property type="protein sequence ID" value="CAB4879382.1"/>
    <property type="molecule type" value="Genomic_DNA"/>
</dbReference>
<evidence type="ECO:0000313" key="4">
    <source>
        <dbReference type="EMBL" id="CAB5021047.1"/>
    </source>
</evidence>